<evidence type="ECO:0000256" key="1">
    <source>
        <dbReference type="ARBA" id="ARBA00022801"/>
    </source>
</evidence>
<evidence type="ECO:0000313" key="3">
    <source>
        <dbReference type="EMBL" id="MFN6546612.1"/>
    </source>
</evidence>
<dbReference type="InterPro" id="IPR051056">
    <property type="entry name" value="Glycosyl_Hydrolase_73"/>
</dbReference>
<dbReference type="Gene3D" id="3.30.1380.10">
    <property type="match status" value="1"/>
</dbReference>
<dbReference type="SUPFAM" id="SSF55166">
    <property type="entry name" value="Hedgehog/DD-peptidase"/>
    <property type="match status" value="1"/>
</dbReference>
<sequence>MSSTNGSVFVSSPATLSEETAWPVRSDVFAEMPDIGAGEDLAADEYDEWEAGEEAWDESADESSWYTEDSPEEWSDYVAEADTVGEAYADEADWTAEYPAEEWADSESDFAPMEEAIELESFPSGVVLTPAAGPVGHKEEHWDPNNTGLPLYDTGPTVRAKRLSRSFTVGELVASGGRADDRARISPALVQCLQALRDRAGRAVKITSGYRSWGRNVDIYRRSGKNPTLSRHCSGQAADIVISGMSGLQIAKLAMDSCGDKIGIGVGKTFAHIDVRGARRIWTYDGLNQAQVQAELDTHRKDGRTSPTPKPSGSVPAHVVEFVRKYRPHAQANEASTRIPWLVTLGQAALESAWGKRTCGNNMFGIKAKPSIPESQRKLCTTKEVHKTPNAKYPEVISVTPRSDGKYDYVVRDWFRAFASPEDSFGNHAKVLQHPRYAKAFAHTDDPYAFADEVAAGGYATAPNYASVLKGVMKLIEKVP</sequence>
<dbReference type="SMART" id="SM00047">
    <property type="entry name" value="LYZ2"/>
    <property type="match status" value="1"/>
</dbReference>
<accession>A0ABW9LI23</accession>
<dbReference type="PANTHER" id="PTHR33308">
    <property type="entry name" value="PEPTIDOGLYCAN HYDROLASE FLGJ"/>
    <property type="match status" value="1"/>
</dbReference>
<reference evidence="3 4" key="1">
    <citation type="submission" date="2024-12" db="EMBL/GenBank/DDBJ databases">
        <title>The coexistence of Mycolicibacterium septicum and Mycolicibacterium nivoides in clinical samples.</title>
        <authorList>
            <person name="Wang C."/>
            <person name="Feng Y."/>
            <person name="Zong Z."/>
        </authorList>
    </citation>
    <scope>NUCLEOTIDE SEQUENCE [LARGE SCALE GENOMIC DNA]</scope>
    <source>
        <strain evidence="3 4">120309</strain>
    </source>
</reference>
<organism evidence="3 4">
    <name type="scientific">Mycolicibacterium nivoides</name>
    <dbReference type="NCBI Taxonomy" id="2487344"/>
    <lineage>
        <taxon>Bacteria</taxon>
        <taxon>Bacillati</taxon>
        <taxon>Actinomycetota</taxon>
        <taxon>Actinomycetes</taxon>
        <taxon>Mycobacteriales</taxon>
        <taxon>Mycobacteriaceae</taxon>
        <taxon>Mycolicibacterium</taxon>
    </lineage>
</organism>
<gene>
    <name evidence="3" type="ORF">ACK4CT_25790</name>
</gene>
<keyword evidence="4" id="KW-1185">Reference proteome</keyword>
<proteinExistence type="predicted"/>
<protein>
    <submittedName>
        <fullName evidence="3">Glucosaminidase domain-containing protein</fullName>
    </submittedName>
</protein>
<dbReference type="Gene3D" id="1.10.530.10">
    <property type="match status" value="1"/>
</dbReference>
<dbReference type="Pfam" id="PF08291">
    <property type="entry name" value="Peptidase_M15_3"/>
    <property type="match status" value="1"/>
</dbReference>
<evidence type="ECO:0000313" key="4">
    <source>
        <dbReference type="Proteomes" id="UP001635816"/>
    </source>
</evidence>
<dbReference type="InterPro" id="IPR013230">
    <property type="entry name" value="Peptidase_M15A_C"/>
</dbReference>
<comment type="caution">
    <text evidence="3">The sequence shown here is derived from an EMBL/GenBank/DDBJ whole genome shotgun (WGS) entry which is preliminary data.</text>
</comment>
<dbReference type="EMBL" id="JBKBDD010000011">
    <property type="protein sequence ID" value="MFN6546612.1"/>
    <property type="molecule type" value="Genomic_DNA"/>
</dbReference>
<dbReference type="InterPro" id="IPR009045">
    <property type="entry name" value="Zn_M74/Hedgehog-like"/>
</dbReference>
<dbReference type="PANTHER" id="PTHR33308:SF9">
    <property type="entry name" value="PEPTIDOGLYCAN HYDROLASE FLGJ"/>
    <property type="match status" value="1"/>
</dbReference>
<keyword evidence="1" id="KW-0378">Hydrolase</keyword>
<dbReference type="InterPro" id="IPR002901">
    <property type="entry name" value="MGlyc_endo_b_GlcNAc-like_dom"/>
</dbReference>
<name>A0ABW9LI23_9MYCO</name>
<evidence type="ECO:0000259" key="2">
    <source>
        <dbReference type="SMART" id="SM00047"/>
    </source>
</evidence>
<dbReference type="RefSeq" id="WP_409544694.1">
    <property type="nucleotide sequence ID" value="NZ_JBKBDD010000011.1"/>
</dbReference>
<dbReference type="Proteomes" id="UP001635816">
    <property type="component" value="Unassembled WGS sequence"/>
</dbReference>
<feature type="domain" description="Mannosyl-glycoprotein endo-beta-N-acetylglucosamidase-like" evidence="2">
    <location>
        <begin position="312"/>
        <end position="478"/>
    </location>
</feature>
<dbReference type="Pfam" id="PF01832">
    <property type="entry name" value="Glucosaminidase"/>
    <property type="match status" value="1"/>
</dbReference>